<dbReference type="Pfam" id="PF00079">
    <property type="entry name" value="Serpin"/>
    <property type="match status" value="1"/>
</dbReference>
<comment type="caution">
    <text evidence="3">The sequence shown here is derived from an EMBL/GenBank/DDBJ whole genome shotgun (WGS) entry which is preliminary data.</text>
</comment>
<dbReference type="Gene3D" id="3.30.497.10">
    <property type="entry name" value="Antithrombin, subunit I, domain 2"/>
    <property type="match status" value="1"/>
</dbReference>
<accession>A0AA88SJD4</accession>
<feature type="domain" description="Serpin" evidence="2">
    <location>
        <begin position="56"/>
        <end position="110"/>
    </location>
</feature>
<evidence type="ECO:0000259" key="2">
    <source>
        <dbReference type="Pfam" id="PF00079"/>
    </source>
</evidence>
<comment type="similarity">
    <text evidence="1">Belongs to the serpin family.</text>
</comment>
<dbReference type="InterPro" id="IPR036186">
    <property type="entry name" value="Serpin_sf"/>
</dbReference>
<name>A0AA88SJD4_9ASTE</name>
<protein>
    <recommendedName>
        <fullName evidence="2">Serpin domain-containing protein</fullName>
    </recommendedName>
</protein>
<evidence type="ECO:0000256" key="1">
    <source>
        <dbReference type="ARBA" id="ARBA00009500"/>
    </source>
</evidence>
<dbReference type="SUPFAM" id="SSF56574">
    <property type="entry name" value="Serpins"/>
    <property type="match status" value="1"/>
</dbReference>
<evidence type="ECO:0000313" key="3">
    <source>
        <dbReference type="EMBL" id="KAK2992320.1"/>
    </source>
</evidence>
<evidence type="ECO:0000313" key="4">
    <source>
        <dbReference type="Proteomes" id="UP001187471"/>
    </source>
</evidence>
<proteinExistence type="inferred from homology"/>
<organism evidence="3 4">
    <name type="scientific">Escallonia rubra</name>
    <dbReference type="NCBI Taxonomy" id="112253"/>
    <lineage>
        <taxon>Eukaryota</taxon>
        <taxon>Viridiplantae</taxon>
        <taxon>Streptophyta</taxon>
        <taxon>Embryophyta</taxon>
        <taxon>Tracheophyta</taxon>
        <taxon>Spermatophyta</taxon>
        <taxon>Magnoliopsida</taxon>
        <taxon>eudicotyledons</taxon>
        <taxon>Gunneridae</taxon>
        <taxon>Pentapetalae</taxon>
        <taxon>asterids</taxon>
        <taxon>campanulids</taxon>
        <taxon>Escalloniales</taxon>
        <taxon>Escalloniaceae</taxon>
        <taxon>Escallonia</taxon>
    </lineage>
</organism>
<dbReference type="InterPro" id="IPR042178">
    <property type="entry name" value="Serpin_sf_1"/>
</dbReference>
<dbReference type="AlphaFoldDB" id="A0AA88SJD4"/>
<sequence>MAKQHLLEEVLDKGFDRNLVVSPFSFKHGRCRISDIQVFLGAKIQVLLWAGSFEKMQEMGLTITFTEDCKELTQIADIPIEDPFFISKIIQKASIEMDEEGTNAASDHSLIKQQISRQLKVL</sequence>
<reference evidence="3" key="1">
    <citation type="submission" date="2022-12" db="EMBL/GenBank/DDBJ databases">
        <title>Draft genome assemblies for two species of Escallonia (Escalloniales).</title>
        <authorList>
            <person name="Chanderbali A."/>
            <person name="Dervinis C."/>
            <person name="Anghel I."/>
            <person name="Soltis D."/>
            <person name="Soltis P."/>
            <person name="Zapata F."/>
        </authorList>
    </citation>
    <scope>NUCLEOTIDE SEQUENCE</scope>
    <source>
        <strain evidence="3">UCBG92.1500</strain>
        <tissue evidence="3">Leaf</tissue>
    </source>
</reference>
<dbReference type="InterPro" id="IPR023796">
    <property type="entry name" value="Serpin_dom"/>
</dbReference>
<dbReference type="EMBL" id="JAVXUO010000422">
    <property type="protein sequence ID" value="KAK2992320.1"/>
    <property type="molecule type" value="Genomic_DNA"/>
</dbReference>
<keyword evidence="4" id="KW-1185">Reference proteome</keyword>
<gene>
    <name evidence="3" type="ORF">RJ640_020313</name>
</gene>
<dbReference type="Proteomes" id="UP001187471">
    <property type="component" value="Unassembled WGS sequence"/>
</dbReference>